<evidence type="ECO:0000313" key="2">
    <source>
        <dbReference type="Proteomes" id="UP000430120"/>
    </source>
</evidence>
<gene>
    <name evidence="1" type="ORF">F7Q92_02170</name>
</gene>
<dbReference type="Proteomes" id="UP000430120">
    <property type="component" value="Unassembled WGS sequence"/>
</dbReference>
<dbReference type="AlphaFoldDB" id="A0A643FGI0"/>
<evidence type="ECO:0000313" key="1">
    <source>
        <dbReference type="EMBL" id="KAB0584982.1"/>
    </source>
</evidence>
<dbReference type="OrthoDB" id="4119964at2"/>
<organism evidence="1 2">
    <name type="scientific">Ideonella dechloratans</name>
    <dbReference type="NCBI Taxonomy" id="36863"/>
    <lineage>
        <taxon>Bacteria</taxon>
        <taxon>Pseudomonadati</taxon>
        <taxon>Pseudomonadota</taxon>
        <taxon>Betaproteobacteria</taxon>
        <taxon>Burkholderiales</taxon>
        <taxon>Sphaerotilaceae</taxon>
        <taxon>Ideonella</taxon>
    </lineage>
</organism>
<protein>
    <submittedName>
        <fullName evidence="1">DUF2971 domain-containing protein</fullName>
    </submittedName>
</protein>
<keyword evidence="2" id="KW-1185">Reference proteome</keyword>
<dbReference type="EMBL" id="VZPB01000003">
    <property type="protein sequence ID" value="KAB0584982.1"/>
    <property type="molecule type" value="Genomic_DNA"/>
</dbReference>
<comment type="caution">
    <text evidence="1">The sequence shown here is derived from an EMBL/GenBank/DDBJ whole genome shotgun (WGS) entry which is preliminary data.</text>
</comment>
<accession>A0A643FGI0</accession>
<reference evidence="1 2" key="1">
    <citation type="submission" date="2019-09" db="EMBL/GenBank/DDBJ databases">
        <title>Draft genome sequences of 48 bacterial type strains from the CCUG.</title>
        <authorList>
            <person name="Tunovic T."/>
            <person name="Pineiro-Iglesias B."/>
            <person name="Unosson C."/>
            <person name="Inganas E."/>
            <person name="Ohlen M."/>
            <person name="Cardew S."/>
            <person name="Jensie-Markopoulos S."/>
            <person name="Salva-Serra F."/>
            <person name="Jaen-Luchoro D."/>
            <person name="Karlsson R."/>
            <person name="Svensson-Stadler L."/>
            <person name="Chun J."/>
            <person name="Moore E."/>
        </authorList>
    </citation>
    <scope>NUCLEOTIDE SEQUENCE [LARGE SCALE GENOMIC DNA]</scope>
    <source>
        <strain evidence="1 2">CCUG 30977</strain>
    </source>
</reference>
<sequence>MRVYDLTGAQYGISNIALRRIKISRFAELNDPFELLAVNLADKTKRAAFKRVKDELNQSKGLICFSRNWKNPVLWGHYAEKHSGIALGFDIPDSYLATVIYAKSLLNVDLHLSKGRPPRELVDRLIRTKFHDWKYENEVRLFVELDHDSVEAGKYFMPFSDNINLREVILGPKCDLPLQGVQELLAKRASDAKVIQARIAFIRFEVLENQAATKADAS</sequence>
<proteinExistence type="predicted"/>
<dbReference type="RefSeq" id="WP_151122298.1">
    <property type="nucleotide sequence ID" value="NZ_CP088081.1"/>
</dbReference>
<name>A0A643FGI0_IDEDE</name>